<dbReference type="SUPFAM" id="SSF51905">
    <property type="entry name" value="FAD/NAD(P)-binding domain"/>
    <property type="match status" value="1"/>
</dbReference>
<dbReference type="Proteomes" id="UP000033166">
    <property type="component" value="Chromosome I"/>
</dbReference>
<dbReference type="RefSeq" id="WP_047915839.1">
    <property type="nucleotide sequence ID" value="NZ_LN774769.1"/>
</dbReference>
<dbReference type="InterPro" id="IPR050097">
    <property type="entry name" value="Ferredoxin-NADP_redctase_2"/>
</dbReference>
<feature type="binding site" evidence="6">
    <location>
        <position position="280"/>
    </location>
    <ligand>
        <name>FAD</name>
        <dbReference type="ChEBI" id="CHEBI:57692"/>
    </ligand>
</feature>
<dbReference type="AlphaFoldDB" id="A0A0D6DXV5"/>
<feature type="binding site" evidence="6">
    <location>
        <position position="87"/>
    </location>
    <ligand>
        <name>FAD</name>
        <dbReference type="ChEBI" id="CHEBI:57692"/>
    </ligand>
</feature>
<feature type="binding site" evidence="6">
    <location>
        <position position="121"/>
    </location>
    <ligand>
        <name>FAD</name>
        <dbReference type="ChEBI" id="CHEBI:57692"/>
    </ligand>
</feature>
<dbReference type="PRINTS" id="PR00469">
    <property type="entry name" value="PNDRDTASEII"/>
</dbReference>
<evidence type="ECO:0000256" key="4">
    <source>
        <dbReference type="ARBA" id="ARBA00022857"/>
    </source>
</evidence>
<dbReference type="InterPro" id="IPR022890">
    <property type="entry name" value="Fd--NADP_Rdtase_type_2"/>
</dbReference>
<keyword evidence="3 6" id="KW-0274">FAD</keyword>
<proteinExistence type="inferred from homology"/>
<dbReference type="PANTHER" id="PTHR48105">
    <property type="entry name" value="THIOREDOXIN REDUCTASE 1-RELATED-RELATED"/>
    <property type="match status" value="1"/>
</dbReference>
<feature type="binding site" evidence="6">
    <location>
        <position position="47"/>
    </location>
    <ligand>
        <name>FAD</name>
        <dbReference type="ChEBI" id="CHEBI:57692"/>
    </ligand>
</feature>
<protein>
    <recommendedName>
        <fullName evidence="6">Ferredoxin--NADP reductase</fullName>
        <shortName evidence="6">FNR</shortName>
        <shortName evidence="6">Fd-NADP(+) reductase</shortName>
        <ecNumber evidence="6">1.18.1.2</ecNumber>
    </recommendedName>
</protein>
<comment type="subunit">
    <text evidence="1 6">Homodimer.</text>
</comment>
<keyword evidence="5 6" id="KW-0560">Oxidoreductase</keyword>
<dbReference type="PRINTS" id="PR00368">
    <property type="entry name" value="FADPNR"/>
</dbReference>
<dbReference type="EC" id="1.18.1.2" evidence="6"/>
<evidence type="ECO:0000313" key="9">
    <source>
        <dbReference type="Proteomes" id="UP000033166"/>
    </source>
</evidence>
<name>A0A0D6DXV5_9LACT</name>
<feature type="binding site" evidence="6">
    <location>
        <position position="35"/>
    </location>
    <ligand>
        <name>FAD</name>
        <dbReference type="ChEBI" id="CHEBI:57692"/>
    </ligand>
</feature>
<dbReference type="HOGENOM" id="CLU_031864_5_5_9"/>
<evidence type="ECO:0000313" key="8">
    <source>
        <dbReference type="EMBL" id="CEN28771.1"/>
    </source>
</evidence>
<dbReference type="Gene3D" id="3.50.50.60">
    <property type="entry name" value="FAD/NAD(P)-binding domain"/>
    <property type="match status" value="2"/>
</dbReference>
<dbReference type="EMBL" id="LN774769">
    <property type="protein sequence ID" value="CEN28771.1"/>
    <property type="molecule type" value="Genomic_DNA"/>
</dbReference>
<dbReference type="Pfam" id="PF07992">
    <property type="entry name" value="Pyr_redox_2"/>
    <property type="match status" value="1"/>
</dbReference>
<organism evidence="8 9">
    <name type="scientific">Pseudolactococcus piscium MKFS47</name>
    <dbReference type="NCBI Taxonomy" id="297352"/>
    <lineage>
        <taxon>Bacteria</taxon>
        <taxon>Bacillati</taxon>
        <taxon>Bacillota</taxon>
        <taxon>Bacilli</taxon>
        <taxon>Lactobacillales</taxon>
        <taxon>Streptococcaceae</taxon>
        <taxon>Pseudolactococcus</taxon>
    </lineage>
</organism>
<comment type="caution">
    <text evidence="6">Lacks conserved residue(s) required for the propagation of feature annotation.</text>
</comment>
<dbReference type="PROSITE" id="PS51257">
    <property type="entry name" value="PROKAR_LIPOPROTEIN"/>
    <property type="match status" value="1"/>
</dbReference>
<evidence type="ECO:0000259" key="7">
    <source>
        <dbReference type="Pfam" id="PF07992"/>
    </source>
</evidence>
<evidence type="ECO:0000256" key="6">
    <source>
        <dbReference type="HAMAP-Rule" id="MF_01685"/>
    </source>
</evidence>
<feature type="domain" description="FAD/NAD(P)-binding" evidence="7">
    <location>
        <begin position="6"/>
        <end position="282"/>
    </location>
</feature>
<dbReference type="STRING" id="1364.LP2241_40007"/>
<evidence type="ECO:0000256" key="5">
    <source>
        <dbReference type="ARBA" id="ARBA00023002"/>
    </source>
</evidence>
<comment type="cofactor">
    <cofactor evidence="6">
        <name>FAD</name>
        <dbReference type="ChEBI" id="CHEBI:57692"/>
    </cofactor>
    <text evidence="6">Binds 1 FAD per subunit.</text>
</comment>
<feature type="binding site" evidence="6">
    <location>
        <position position="321"/>
    </location>
    <ligand>
        <name>FAD</name>
        <dbReference type="ChEBI" id="CHEBI:57692"/>
    </ligand>
</feature>
<reference evidence="9" key="1">
    <citation type="submission" date="2015-01" db="EMBL/GenBank/DDBJ databases">
        <authorList>
            <person name="Andreevskaya M."/>
        </authorList>
    </citation>
    <scope>NUCLEOTIDE SEQUENCE [LARGE SCALE GENOMIC DNA]</scope>
    <source>
        <strain evidence="9">MKFS47</strain>
    </source>
</reference>
<dbReference type="GO" id="GO:0050661">
    <property type="term" value="F:NADP binding"/>
    <property type="evidence" value="ECO:0007669"/>
    <property type="project" value="UniProtKB-UniRule"/>
</dbReference>
<comment type="catalytic activity">
    <reaction evidence="6">
        <text>2 reduced [2Fe-2S]-[ferredoxin] + NADP(+) + H(+) = 2 oxidized [2Fe-2S]-[ferredoxin] + NADPH</text>
        <dbReference type="Rhea" id="RHEA:20125"/>
        <dbReference type="Rhea" id="RHEA-COMP:10000"/>
        <dbReference type="Rhea" id="RHEA-COMP:10001"/>
        <dbReference type="ChEBI" id="CHEBI:15378"/>
        <dbReference type="ChEBI" id="CHEBI:33737"/>
        <dbReference type="ChEBI" id="CHEBI:33738"/>
        <dbReference type="ChEBI" id="CHEBI:57783"/>
        <dbReference type="ChEBI" id="CHEBI:58349"/>
        <dbReference type="EC" id="1.18.1.2"/>
    </reaction>
</comment>
<dbReference type="KEGG" id="lpk:LACPI_1571"/>
<evidence type="ECO:0000256" key="1">
    <source>
        <dbReference type="ARBA" id="ARBA00011738"/>
    </source>
</evidence>
<dbReference type="GO" id="GO:0004324">
    <property type="term" value="F:ferredoxin-NADP+ reductase activity"/>
    <property type="evidence" value="ECO:0007669"/>
    <property type="project" value="UniProtKB-UniRule"/>
</dbReference>
<gene>
    <name evidence="8" type="ORF">LACPI_1571</name>
</gene>
<keyword evidence="4 6" id="KW-0521">NADP</keyword>
<dbReference type="InterPro" id="IPR023753">
    <property type="entry name" value="FAD/NAD-binding_dom"/>
</dbReference>
<accession>A0A0D6DXV5</accession>
<dbReference type="GO" id="GO:0050660">
    <property type="term" value="F:flavin adenine dinucleotide binding"/>
    <property type="evidence" value="ECO:0007669"/>
    <property type="project" value="UniProtKB-UniRule"/>
</dbReference>
<keyword evidence="2 6" id="KW-0285">Flavoprotein</keyword>
<evidence type="ECO:0000256" key="2">
    <source>
        <dbReference type="ARBA" id="ARBA00022630"/>
    </source>
</evidence>
<dbReference type="HAMAP" id="MF_01685">
    <property type="entry name" value="FENR2"/>
    <property type="match status" value="1"/>
</dbReference>
<dbReference type="InterPro" id="IPR036188">
    <property type="entry name" value="FAD/NAD-bd_sf"/>
</dbReference>
<evidence type="ECO:0000256" key="3">
    <source>
        <dbReference type="ARBA" id="ARBA00022827"/>
    </source>
</evidence>
<sequence>MTKEMYDVVIVGGGPAGLYSSFSCGMRQLNVKLIEASATLGGRLPLYQEQFIWDLGGAQGQLASDIAANLIAGAKQFPTEIVLDQKVEKIRKEETGFSLTTQDNLTTYAKTVILASSLGIIQPRKLKIAGSDSYSNLHYLVVDVIKFRAYADQTVLLYGNPDSISDYAILLQNVAKEVILVTKKSELPNSEQFLDNVSIFTKTELTSIKADQQVITSVTLSDGQELRVSHVFVHLGMKLEASAISFDNFEVATVDQHGHAFIQNQPDTTTDVPGLFVVGDLGGYSGKNYMLAACLAEGAEAAAQVAIHLDETAQRQLIVSTHNDIFKEQNDARRLTYFN</sequence>
<comment type="similarity">
    <text evidence="6">Belongs to the ferredoxin--NADP reductase type 2 family.</text>
</comment>